<organism evidence="1 2">
    <name type="scientific">Smallanthus sonchifolius</name>
    <dbReference type="NCBI Taxonomy" id="185202"/>
    <lineage>
        <taxon>Eukaryota</taxon>
        <taxon>Viridiplantae</taxon>
        <taxon>Streptophyta</taxon>
        <taxon>Embryophyta</taxon>
        <taxon>Tracheophyta</taxon>
        <taxon>Spermatophyta</taxon>
        <taxon>Magnoliopsida</taxon>
        <taxon>eudicotyledons</taxon>
        <taxon>Gunneridae</taxon>
        <taxon>Pentapetalae</taxon>
        <taxon>asterids</taxon>
        <taxon>campanulids</taxon>
        <taxon>Asterales</taxon>
        <taxon>Asteraceae</taxon>
        <taxon>Asteroideae</taxon>
        <taxon>Heliantheae alliance</taxon>
        <taxon>Millerieae</taxon>
        <taxon>Smallanthus</taxon>
    </lineage>
</organism>
<name>A0ACB8YNX4_9ASTR</name>
<keyword evidence="2" id="KW-1185">Reference proteome</keyword>
<protein>
    <submittedName>
        <fullName evidence="1">Uncharacterized protein</fullName>
    </submittedName>
</protein>
<dbReference type="EMBL" id="CM042044">
    <property type="protein sequence ID" value="KAI3686993.1"/>
    <property type="molecule type" value="Genomic_DNA"/>
</dbReference>
<dbReference type="Proteomes" id="UP001056120">
    <property type="component" value="Linkage Group LG27"/>
</dbReference>
<reference evidence="1 2" key="2">
    <citation type="journal article" date="2022" name="Mol. Ecol. Resour.">
        <title>The genomes of chicory, endive, great burdock and yacon provide insights into Asteraceae paleo-polyploidization history and plant inulin production.</title>
        <authorList>
            <person name="Fan W."/>
            <person name="Wang S."/>
            <person name="Wang H."/>
            <person name="Wang A."/>
            <person name="Jiang F."/>
            <person name="Liu H."/>
            <person name="Zhao H."/>
            <person name="Xu D."/>
            <person name="Zhang Y."/>
        </authorList>
    </citation>
    <scope>NUCLEOTIDE SEQUENCE [LARGE SCALE GENOMIC DNA]</scope>
    <source>
        <strain evidence="2">cv. Yunnan</strain>
        <tissue evidence="1">Leaves</tissue>
    </source>
</reference>
<evidence type="ECO:0000313" key="1">
    <source>
        <dbReference type="EMBL" id="KAI3686993.1"/>
    </source>
</evidence>
<accession>A0ACB8YNX4</accession>
<reference evidence="2" key="1">
    <citation type="journal article" date="2022" name="Mol. Ecol. Resour.">
        <title>The genomes of chicory, endive, great burdock and yacon provide insights into Asteraceae palaeo-polyploidization history and plant inulin production.</title>
        <authorList>
            <person name="Fan W."/>
            <person name="Wang S."/>
            <person name="Wang H."/>
            <person name="Wang A."/>
            <person name="Jiang F."/>
            <person name="Liu H."/>
            <person name="Zhao H."/>
            <person name="Xu D."/>
            <person name="Zhang Y."/>
        </authorList>
    </citation>
    <scope>NUCLEOTIDE SEQUENCE [LARGE SCALE GENOMIC DNA]</scope>
    <source>
        <strain evidence="2">cv. Yunnan</strain>
    </source>
</reference>
<proteinExistence type="predicted"/>
<evidence type="ECO:0000313" key="2">
    <source>
        <dbReference type="Proteomes" id="UP001056120"/>
    </source>
</evidence>
<gene>
    <name evidence="1" type="ORF">L1987_80683</name>
</gene>
<comment type="caution">
    <text evidence="1">The sequence shown here is derived from an EMBL/GenBank/DDBJ whole genome shotgun (WGS) entry which is preliminary data.</text>
</comment>
<sequence>MADRQTVHQQSTLGFTGVNSPITIPPIANENSWQIPSYIMTAISNTCQFHGRDDEDAPAHIARLTRILGTFQLQGATNDAIFLQLFPFTIADRAATWLDSQPAGTYTTWATLRDGFLKKYFPPAKASRLRDQIHSFCMEPDESYYLAWERFQNLLARCSQHGLSDWALVEKFYNGLNYDTKARFDTSAGGHLMGVHQVTLDTSVAAALENLHREMKEIKAKVDKCEFCRGGHSTLHCPLMSEEQVDFVAGQSRGALNAFNNNNYNSNWRKNNNSNWRSSGNPPGFQSNFNRGQGQFSSGGSGGQGQFGNQFNNQGQGNGNGGSVGQGSSSGQGSNKGLDRIEELLSELVVKDQSTFLDLQRSVGDMARKLEERLPGQFPGGTQLNPNAHAKAITTRSGRILGEPKVREGQEELEEEPVDKEIELKAPGKVQSRLDPAITAHTVEPQVERSVEKRPIESRPSPVIDLSRVPYPACLKQQKYAKEYGHFLDMFKQLKINLPFIEALQCMPKYAKFLKDLLKRKDRLGELSNIPLIGALADLGASINLMPFSLYEKLDLGELSPTRMTLSLADRFVKYPRGIIENLLVKVDKFVFQVDFVILYMEADEGVPIILGHPFLRTAKALIDVYDGKISLCVGDEKVTFEVARSMQHPNDSSDFSGPCHSVYFLNSFMSGVDQCLEYISGVDLLGGGVLDELEESEEEEEETLWFPKVMELSEVRNESERAPLEIPTPLELKVLPSHLEYAYLGEGSSLPVIISSKLLEEEKLRLLEVLKLHKEAIAWSLSDIKGLSPAYCTHRILMEDEYKPVVQPQRRLNPNMQEVVKKEVLKLLDVGVIYPISDSPWVSPTQVILKKGGMTVVMNEKNELIPSRTDMIETSMEVFMDDFSVYGGSFDQCLINLGRMLKRCTETKLMLNWEKCHFMVTEGIVLGHKISRDGREVDRAKIDTISRLPPPTSVRSIRSFLGYAGFYRCFIKDFSKITRPMTRLLEKDAPFVFDEECLKAFDFLKEKLISAPILISPDWSLPFELMCDASDYAVGAVLGQRRDKHFHPIYYASKTLNDAQENYTTTEKELLAVKDAKPRLIWWILLLSEFDIEIKDKRGAENVAADHLSPLEDPKREEIREEAIGDKFPHESVEFVAAEKEGMPWFSDLANYLANGVVLKGMTTQQRKKFFRDARRYIWDDPFLFRIGGDRILRRCVTKEEGNEILRHVHEGLTGGHHGPYTTAQKVFDCGFYWPSVVKDALEFVRGCDACQRTGNISSKNEMPQNPIQILEIFDVWGIDFMGPFPISSGNWYILVAIDYVSKWVEAQALPTNDGRVVVRFLKKLFTRFGTPRDFISDCGTHFCNAVIEKALARYGVTHRLSTAYHPQTSGQVENANRGVKRILEKTVGKNRKDWSEKLDDALWAFRTAYKTPLGTTPFMVVYGKACHLPVELEHRALWALKTVNLDLTEAARKRFFQIHELEELRDAAYARSWNIKEKTKALHDRRLRRVREFRKGDKVLVYNSRLKLFGGKLKSKWSGPYVVKEVFPYGTIELLDEADGNTWKVNGHRLKHYVGGPIDLTEVEETPLEIPPNNAQENITVGEQRSTGKRISRALGLVRDNLSSVLNVGLLWHLDMSGEGSSSRSGRKRRGPTPRPRGDAAEQDYNPNLGQRMIKYHTRERIPNCRVTRLREHPLLQFELGAQESRKLDTLIDTNLLQFRTIDWTLLDNIGQRDRIEALLGDKFRAALCCMAPQYEELTLEFHATFRYKQGNFEQHDAVSFSLGRQVYEMTMPQFAVATQLYTQAEVQTPEFITSVRGVFRKQHDYSLVRNDLVRFWGTISNDPFSGSMLNSEIIDPVYRYIHKILTTKLVGRGSGENKINQVDLFCLLCMVEQKPANVASIIAWSMKRTWRGGPDAGIYMGPYVTRIAESLGVFDKYEARYLKDGPIIVMMGVRELQYVGILSMHEPPSWEPIRAGPQGQPPAGSEAAAAMQSGIPTRYQRPLHRSERPAPQYPLQQPRPDLLTLDSMYDRMEHGFRDLHGLMTTSHNEIRTLLSTGQQRQEEALRYMMGNMNMNVPSFFAPQGSSGQQYGGYGQYSSYGQPGSSGQYGADCSPPEFPIFEAESEQDEE</sequence>